<dbReference type="SMART" id="SM00729">
    <property type="entry name" value="Elp3"/>
    <property type="match status" value="1"/>
</dbReference>
<evidence type="ECO:0000256" key="14">
    <source>
        <dbReference type="ARBA" id="ARBA00061574"/>
    </source>
</evidence>
<dbReference type="SFLD" id="SFLDG01061">
    <property type="entry name" value="methylthiotransferase"/>
    <property type="match status" value="1"/>
</dbReference>
<dbReference type="Pfam" id="PF04055">
    <property type="entry name" value="Radical_SAM"/>
    <property type="match status" value="1"/>
</dbReference>
<dbReference type="FunFam" id="3.40.50.12160:FF:000004">
    <property type="entry name" value="Threonylcarbamoyladenosine tRNA methylthiotransferase MtaB"/>
    <property type="match status" value="1"/>
</dbReference>
<evidence type="ECO:0000259" key="17">
    <source>
        <dbReference type="PROSITE" id="PS51449"/>
    </source>
</evidence>
<dbReference type="Gene3D" id="3.80.30.20">
    <property type="entry name" value="tm_1862 like domain"/>
    <property type="match status" value="1"/>
</dbReference>
<evidence type="ECO:0000256" key="6">
    <source>
        <dbReference type="ARBA" id="ARBA00022679"/>
    </source>
</evidence>
<comment type="caution">
    <text evidence="19">The sequence shown here is derived from an EMBL/GenBank/DDBJ whole genome shotgun (WGS) entry which is preliminary data.</text>
</comment>
<dbReference type="InterPro" id="IPR038135">
    <property type="entry name" value="Methylthiotransferase_N_sf"/>
</dbReference>
<dbReference type="Gene3D" id="3.40.50.12160">
    <property type="entry name" value="Methylthiotransferase, N-terminal domain"/>
    <property type="match status" value="1"/>
</dbReference>
<dbReference type="RefSeq" id="WP_060793490.1">
    <property type="nucleotide sequence ID" value="NZ_KQ956519.1"/>
</dbReference>
<evidence type="ECO:0000256" key="2">
    <source>
        <dbReference type="ARBA" id="ARBA00002399"/>
    </source>
</evidence>
<dbReference type="Proteomes" id="UP000070617">
    <property type="component" value="Unassembled WGS sequence"/>
</dbReference>
<sequence>MNSDKRVAFYTLGCKVNQYESESIKNQLLQKGYEEVDFESIADIYIVNSCTVTSIADRKTRNMLRRAKKQNPSGKVIVTGCYAETNRKDLLEMEEIDFVIGNKDKSAVAKFVQEIHTQERVEKKESIFQEKEYQEYEFATFREMTRAYVKIQDGCNEFCSYCKIPFARGKSRSRKQEKVLEEIDKLLLEGFQEIILIGINLGDYGKDLEGDISFETLVQEILKRDLLKRVRIGSVYPDRITNSFISLFENPKMMPHLHISLQSCDDTVLKNMKRKYGRELILSSLSSLRKEVPSMEYTADIIVGFPGETEEMFQNTYASLEEIGFSHLHIFPYSDREGTLASRMKNKLSPEIKKERVTILENLQKKVEEDRRKAYLGKTIEVLIEEEKDGYWWGYSPNYLRVKIKGDNISVNSVIQVEIEKVEKGVLVAYEYAKSL</sequence>
<comment type="catalytic activity">
    <reaction evidence="13">
        <text>N(6)-L-threonylcarbamoyladenosine(37) in tRNA + (sulfur carrier)-SH + AH2 + 2 S-adenosyl-L-methionine = 2-methylsulfanyl-N(6)-L-threonylcarbamoyladenosine(37) in tRNA + (sulfur carrier)-H + 5'-deoxyadenosine + L-methionine + A + S-adenosyl-L-homocysteine + 2 H(+)</text>
        <dbReference type="Rhea" id="RHEA:37075"/>
        <dbReference type="Rhea" id="RHEA-COMP:10163"/>
        <dbReference type="Rhea" id="RHEA-COMP:11092"/>
        <dbReference type="Rhea" id="RHEA-COMP:14737"/>
        <dbReference type="Rhea" id="RHEA-COMP:14739"/>
        <dbReference type="ChEBI" id="CHEBI:13193"/>
        <dbReference type="ChEBI" id="CHEBI:15378"/>
        <dbReference type="ChEBI" id="CHEBI:17319"/>
        <dbReference type="ChEBI" id="CHEBI:17499"/>
        <dbReference type="ChEBI" id="CHEBI:29917"/>
        <dbReference type="ChEBI" id="CHEBI:57844"/>
        <dbReference type="ChEBI" id="CHEBI:57856"/>
        <dbReference type="ChEBI" id="CHEBI:59789"/>
        <dbReference type="ChEBI" id="CHEBI:64428"/>
        <dbReference type="ChEBI" id="CHEBI:74418"/>
        <dbReference type="ChEBI" id="CHEBI:74420"/>
        <dbReference type="EC" id="2.8.4.5"/>
    </reaction>
</comment>
<gene>
    <name evidence="19" type="ORF">HMPREF3206_00576</name>
</gene>
<dbReference type="InterPro" id="IPR002792">
    <property type="entry name" value="TRAM_dom"/>
</dbReference>
<dbReference type="PATRIC" id="fig|134605.3.peg.578"/>
<feature type="domain" description="Radical SAM core" evidence="18">
    <location>
        <begin position="141"/>
        <end position="370"/>
    </location>
</feature>
<dbReference type="InterPro" id="IPR013848">
    <property type="entry name" value="Methylthiotransferase_N"/>
</dbReference>
<keyword evidence="11" id="KW-0411">Iron-sulfur</keyword>
<keyword evidence="9" id="KW-0479">Metal-binding</keyword>
<dbReference type="AlphaFoldDB" id="A0A133NHK3"/>
<evidence type="ECO:0000256" key="13">
    <source>
        <dbReference type="ARBA" id="ARBA00051661"/>
    </source>
</evidence>
<evidence type="ECO:0000313" key="19">
    <source>
        <dbReference type="EMBL" id="KXA15769.1"/>
    </source>
</evidence>
<evidence type="ECO:0000259" key="16">
    <source>
        <dbReference type="PROSITE" id="PS50926"/>
    </source>
</evidence>
<reference evidence="20" key="1">
    <citation type="submission" date="2016-01" db="EMBL/GenBank/DDBJ databases">
        <authorList>
            <person name="Mitreva M."/>
            <person name="Pepin K.H."/>
            <person name="Mihindukulasuriya K.A."/>
            <person name="Fulton R."/>
            <person name="Fronick C."/>
            <person name="O'Laughlin M."/>
            <person name="Miner T."/>
            <person name="Herter B."/>
            <person name="Rosa B.A."/>
            <person name="Cordes M."/>
            <person name="Tomlinson C."/>
            <person name="Wollam A."/>
            <person name="Palsikar V.B."/>
            <person name="Mardis E.R."/>
            <person name="Wilson R.K."/>
        </authorList>
    </citation>
    <scope>NUCLEOTIDE SEQUENCE [LARGE SCALE GENOMIC DNA]</scope>
    <source>
        <strain evidence="20">CMW8396</strain>
    </source>
</reference>
<evidence type="ECO:0000256" key="3">
    <source>
        <dbReference type="ARBA" id="ARBA00013273"/>
    </source>
</evidence>
<dbReference type="PANTHER" id="PTHR11918">
    <property type="entry name" value="RADICAL SAM PROTEINS"/>
    <property type="match status" value="1"/>
</dbReference>
<dbReference type="InterPro" id="IPR006638">
    <property type="entry name" value="Elp3/MiaA/NifB-like_rSAM"/>
</dbReference>
<dbReference type="FunFam" id="3.80.30.20:FF:000001">
    <property type="entry name" value="tRNA-2-methylthio-N(6)-dimethylallyladenosine synthase 2"/>
    <property type="match status" value="1"/>
</dbReference>
<dbReference type="InterPro" id="IPR005839">
    <property type="entry name" value="Methylthiotransferase"/>
</dbReference>
<dbReference type="PROSITE" id="PS51449">
    <property type="entry name" value="MTTASE_N"/>
    <property type="match status" value="1"/>
</dbReference>
<evidence type="ECO:0000256" key="9">
    <source>
        <dbReference type="ARBA" id="ARBA00022723"/>
    </source>
</evidence>
<dbReference type="EMBL" id="LRPX01000023">
    <property type="protein sequence ID" value="KXA15769.1"/>
    <property type="molecule type" value="Genomic_DNA"/>
</dbReference>
<dbReference type="STRING" id="134605.HMPREF3206_00576"/>
<comment type="function">
    <text evidence="2">Catalyzes the methylthiolation of N6-threonylcarbamoyladenosine (t(6)A), leading to the formation of 2-methylthio-N6-threonylcarbamoyladenosine (ms(2)t(6)A) at position 37 in tRNAs that read codons beginning with adenine.</text>
</comment>
<dbReference type="Pfam" id="PF00919">
    <property type="entry name" value="UPF0004"/>
    <property type="match status" value="1"/>
</dbReference>
<dbReference type="PROSITE" id="PS50926">
    <property type="entry name" value="TRAM"/>
    <property type="match status" value="1"/>
</dbReference>
<feature type="domain" description="MTTase N-terminal" evidence="17">
    <location>
        <begin position="5"/>
        <end position="117"/>
    </location>
</feature>
<dbReference type="GO" id="GO:0046872">
    <property type="term" value="F:metal ion binding"/>
    <property type="evidence" value="ECO:0007669"/>
    <property type="project" value="UniProtKB-KW"/>
</dbReference>
<evidence type="ECO:0000256" key="7">
    <source>
        <dbReference type="ARBA" id="ARBA00022691"/>
    </source>
</evidence>
<dbReference type="GO" id="GO:0051539">
    <property type="term" value="F:4 iron, 4 sulfur cluster binding"/>
    <property type="evidence" value="ECO:0007669"/>
    <property type="project" value="UniProtKB-KW"/>
</dbReference>
<organism evidence="19 20">
    <name type="scientific">Fusobacterium equinum</name>
    <dbReference type="NCBI Taxonomy" id="134605"/>
    <lineage>
        <taxon>Bacteria</taxon>
        <taxon>Fusobacteriati</taxon>
        <taxon>Fusobacteriota</taxon>
        <taxon>Fusobacteriia</taxon>
        <taxon>Fusobacteriales</taxon>
        <taxon>Fusobacteriaceae</taxon>
        <taxon>Fusobacterium</taxon>
    </lineage>
</organism>
<name>A0A133NHK3_9FUSO</name>
<dbReference type="SFLD" id="SFLDS00029">
    <property type="entry name" value="Radical_SAM"/>
    <property type="match status" value="1"/>
</dbReference>
<evidence type="ECO:0000259" key="18">
    <source>
        <dbReference type="PROSITE" id="PS51918"/>
    </source>
</evidence>
<dbReference type="NCBIfam" id="TIGR01579">
    <property type="entry name" value="MiaB-like-C"/>
    <property type="match status" value="1"/>
</dbReference>
<proteinExistence type="inferred from homology"/>
<keyword evidence="10" id="KW-0408">Iron</keyword>
<evidence type="ECO:0000256" key="12">
    <source>
        <dbReference type="ARBA" id="ARBA00031213"/>
    </source>
</evidence>
<evidence type="ECO:0000256" key="10">
    <source>
        <dbReference type="ARBA" id="ARBA00023004"/>
    </source>
</evidence>
<keyword evidence="5" id="KW-0963">Cytoplasm</keyword>
<dbReference type="PANTHER" id="PTHR11918:SF45">
    <property type="entry name" value="THREONYLCARBAMOYLADENOSINE TRNA METHYLTHIOTRANSFERASE"/>
    <property type="match status" value="1"/>
</dbReference>
<dbReference type="InterPro" id="IPR020612">
    <property type="entry name" value="Methylthiotransferase_CS"/>
</dbReference>
<keyword evidence="7" id="KW-0949">S-adenosyl-L-methionine</keyword>
<dbReference type="NCBIfam" id="TIGR00089">
    <property type="entry name" value="MiaB/RimO family radical SAM methylthiotransferase"/>
    <property type="match status" value="1"/>
</dbReference>
<dbReference type="GO" id="GO:0035598">
    <property type="term" value="F:tRNA (N(6)-L-threonylcarbamoyladenosine(37)-C(2))-methylthiotransferase activity"/>
    <property type="evidence" value="ECO:0007669"/>
    <property type="project" value="UniProtKB-EC"/>
</dbReference>
<dbReference type="InterPro" id="IPR023404">
    <property type="entry name" value="rSAM_horseshoe"/>
</dbReference>
<evidence type="ECO:0000256" key="11">
    <source>
        <dbReference type="ARBA" id="ARBA00023014"/>
    </source>
</evidence>
<evidence type="ECO:0000256" key="5">
    <source>
        <dbReference type="ARBA" id="ARBA00022490"/>
    </source>
</evidence>
<dbReference type="SUPFAM" id="SSF102114">
    <property type="entry name" value="Radical SAM enzymes"/>
    <property type="match status" value="1"/>
</dbReference>
<dbReference type="PROSITE" id="PS51918">
    <property type="entry name" value="RADICAL_SAM"/>
    <property type="match status" value="1"/>
</dbReference>
<dbReference type="InterPro" id="IPR058240">
    <property type="entry name" value="rSAM_sf"/>
</dbReference>
<dbReference type="EC" id="2.8.4.5" evidence="3"/>
<comment type="similarity">
    <text evidence="14">Belongs to the methylthiotransferase family. MtaB subfamily.</text>
</comment>
<dbReference type="InterPro" id="IPR006467">
    <property type="entry name" value="MiaB-like_bact"/>
</dbReference>
<evidence type="ECO:0000256" key="8">
    <source>
        <dbReference type="ARBA" id="ARBA00022694"/>
    </source>
</evidence>
<evidence type="ECO:0000313" key="20">
    <source>
        <dbReference type="Proteomes" id="UP000070617"/>
    </source>
</evidence>
<keyword evidence="6 19" id="KW-0808">Transferase</keyword>
<dbReference type="InterPro" id="IPR007197">
    <property type="entry name" value="rSAM"/>
</dbReference>
<protein>
    <recommendedName>
        <fullName evidence="15">Threonylcarbamoyladenosine tRNA methylthiotransferase MtaB</fullName>
        <ecNumber evidence="3">2.8.4.5</ecNumber>
    </recommendedName>
    <alternativeName>
        <fullName evidence="12">tRNA-t(6)A37 methylthiotransferase</fullName>
    </alternativeName>
</protein>
<keyword evidence="4" id="KW-0004">4Fe-4S</keyword>
<dbReference type="SFLD" id="SFLDG01082">
    <property type="entry name" value="B12-binding_domain_containing"/>
    <property type="match status" value="1"/>
</dbReference>
<comment type="cofactor">
    <cofactor evidence="1">
        <name>[4Fe-4S] cluster</name>
        <dbReference type="ChEBI" id="CHEBI:49883"/>
    </cofactor>
</comment>
<dbReference type="PROSITE" id="PS01278">
    <property type="entry name" value="MTTASE_RADICAL"/>
    <property type="match status" value="1"/>
</dbReference>
<evidence type="ECO:0000256" key="4">
    <source>
        <dbReference type="ARBA" id="ARBA00022485"/>
    </source>
</evidence>
<evidence type="ECO:0000256" key="1">
    <source>
        <dbReference type="ARBA" id="ARBA00001966"/>
    </source>
</evidence>
<keyword evidence="8" id="KW-0819">tRNA processing</keyword>
<feature type="domain" description="TRAM" evidence="16">
    <location>
        <begin position="373"/>
        <end position="433"/>
    </location>
</feature>
<keyword evidence="20" id="KW-1185">Reference proteome</keyword>
<evidence type="ECO:0000256" key="15">
    <source>
        <dbReference type="ARBA" id="ARBA00069898"/>
    </source>
</evidence>
<accession>A0A133NHK3</accession>